<dbReference type="Pfam" id="PF00550">
    <property type="entry name" value="PP-binding"/>
    <property type="match status" value="2"/>
</dbReference>
<feature type="domain" description="Carrier" evidence="5">
    <location>
        <begin position="918"/>
        <end position="992"/>
    </location>
</feature>
<keyword evidence="7" id="KW-1185">Reference proteome</keyword>
<dbReference type="Proteomes" id="UP001079430">
    <property type="component" value="Unassembled WGS sequence"/>
</dbReference>
<dbReference type="InterPro" id="IPR000873">
    <property type="entry name" value="AMP-dep_synth/lig_dom"/>
</dbReference>
<organism evidence="6 7">
    <name type="scientific">Sinorhizobium psoraleae</name>
    <dbReference type="NCBI Taxonomy" id="520838"/>
    <lineage>
        <taxon>Bacteria</taxon>
        <taxon>Pseudomonadati</taxon>
        <taxon>Pseudomonadota</taxon>
        <taxon>Alphaproteobacteria</taxon>
        <taxon>Hyphomicrobiales</taxon>
        <taxon>Rhizobiaceae</taxon>
        <taxon>Sinorhizobium/Ensifer group</taxon>
        <taxon>Sinorhizobium</taxon>
    </lineage>
</organism>
<dbReference type="CDD" id="cd19531">
    <property type="entry name" value="LCL_NRPS-like"/>
    <property type="match status" value="1"/>
</dbReference>
<feature type="domain" description="Carrier" evidence="5">
    <location>
        <begin position="2001"/>
        <end position="2076"/>
    </location>
</feature>
<dbReference type="InterPro" id="IPR045851">
    <property type="entry name" value="AMP-bd_C_sf"/>
</dbReference>
<dbReference type="NCBIfam" id="TIGR01733">
    <property type="entry name" value="AA-adenyl-dom"/>
    <property type="match status" value="2"/>
</dbReference>
<evidence type="ECO:0000313" key="6">
    <source>
        <dbReference type="EMBL" id="MCZ4093235.1"/>
    </source>
</evidence>
<dbReference type="Gene3D" id="3.30.559.30">
    <property type="entry name" value="Nonribosomal peptide synthetase, condensation domain"/>
    <property type="match status" value="2"/>
</dbReference>
<dbReference type="Gene3D" id="3.40.50.980">
    <property type="match status" value="4"/>
</dbReference>
<dbReference type="InterPro" id="IPR009081">
    <property type="entry name" value="PP-bd_ACP"/>
</dbReference>
<protein>
    <submittedName>
        <fullName evidence="6">Amino acid adenylation domain-containing protein</fullName>
    </submittedName>
</protein>
<dbReference type="CDD" id="cd05930">
    <property type="entry name" value="A_NRPS"/>
    <property type="match status" value="1"/>
</dbReference>
<sequence length="2092" mass="226660">MLPADAGLPVTEHDLQGLADADAVLADLCHDEARTPFDLARGPLIRGRLIRLTDDDHVFLLTQHHIVTDGWSMGVLVRELSSLYRAFAAGRADPLPPLAIQYPDYAAWQRQWLSGERLQAQAQYWRDSLSGAPARLALPTDRPRPERQSFAGASVPVVIDQDLTRGLKRLSRQHGTTLFMTVLAAWAAVLSRLSGQDDLVIGVPSANRGRREVEELIGFFVNTLALRLDLSGEPSVAELLARTRRTALAAQEHQDLPFEQVVEIVKPPRALDHTPLFQVMLAWQNNSVGSLDLPGLRVEAAGEGLDQVKFDLELDLRDDGEVIAGTFDYATALFDRATIERQRGYLLALLRAMVADAEQPVGRIDILPADERRYLLEELNRTDADHPSELCVHELFEAQVRRAPDAAALVCEGQSVSYGALNGRANRLAHHLIGLGVKPDQPVAICVERSPAMVVGLLAILKAGGAYVPLDPAYPSARLTQVLEDAAPQLLLCDAAGREALGAEAIASLSVVDLDAATAARAELPASEPDPRALGLTPSHLAYVIYTSGSTGTPKGVMVEHRAMTNYLSWARETYAPISSSVVSSSLAFDATITSLFAPLICGGHEHLVSKGNETENLKVELGLGRRLVKITPSHLDVLGQQLQSAGEGSQVELFVIGGEALSSSTVELWRQIQPAARMVNEYGPTEAVVGCAFHDIPADLSASTNVPIGRPISNTRLYVLDDHGQPVPFGAVGELYIGGAGVARGYLNRPELTAERFIASAFVEGDRLYRTGDLARYLPDGNLEFLGRNDDQVKIRGFRIEPGEIAARLVEHDAVRDAVVVAREDRAGQMRLVAYVVCAPQAGDEAGAEGEAGAGGEDPGALAGALRAHLGGLLPDYMVPAAFVRLEALPLTVNGKLDRKALPVPDDDAYARRAYAAPHGAVETALAAIWAELLGLERVGRHDNFFELGGHSLLAVQLMERLRRQSLGVEVRTLFARPVLCDLAASLGSHHEVVVPANRISEESTAITPPMLPLIDLTQEEIDRVVSTVPGGVGNIQDIYGLSPLQDGILFHHLLATEGDPYLLVSQMAFADRDVLDRYLAAVQQVVDRHDILRTAFVWQGLSSPAQVVWRKAPLDVLEVELEGCDGCGAEELRRRFDPRQYRLDLGRAPLMRFAIAREPGSERWLLLELQHHLVGDHTTLEVMHAEVQAVLEGRAHELGAPQPFRNLVAQARLGVSSEAHERFFREMLADIDEPTTPFGLIEVYGDGRGSREAQRMLPEALNGRLRDQARRLGVSLASLCHLAWGQVVARSSGREQVVFGTVLFGRMHAGAGADRTMGLFINTLPVRLDLDGTGVEESVRATHARLSELLSHEHASLALAQRCSGVAAPAPLFGALLNYRHNTPAAGSTTDDGLSGIEWLGGEERTNYPLTLAVEDFGAALGLTAQVVEPISADRVCGYMQRALEQLADALERAPNTPVRQLDILPAEERVYLLEELNRTDADYPSQLCVHELFEAQVREAPDRVAVVHEDEELSYGELNARANRLAHHLIGLGVKPDQPVAICLERSPAMVVGLLAILQAGGAYLPLDPAYPAGRLRQVLDDAAPRLMLCDAAGRKALGAEAIASLSVVDLDTAAPAWADQSVDDPDPHALGLTPSHLAYVIYTSGSTGTPKGVMVEHANTVNLLHWNDCAFAGSKTSRTLFSTSINFDLSVYECFVPLSRGGTLYLVENALTLAQTPVDVSLINTVPSAITSLLDKQAVPQSAKAINLAGEPLKRPLIERLFEKTSAQTICNLYGPSETTTYSTWICMPRGQAVVETIGRPISNTRIYLLDDHGQPVPFGAVGELYIGGAGVARGYLNRPELTAERFIASAFVEGDRLYRTGDLARYLPDGNLEFLGRNDEQVKIRGFRIEPGEIAARLCEHALVADAAVVARQDATGDKRLVAYVVAQRTDGSDEADGVELAAALRAHLGGLLPDYMVPSAFVRLEALPLTVNGKLDRKALPVPDDDAYARTAYEAPQGEVETLLAAIWEELLGIERVGRHDNFFELGGHSLLAVRLLARLTQALAVELPLTTLFAKPTLAELARESSISLITQEFDRDELQKLLSF</sequence>
<dbReference type="Gene3D" id="1.10.1200.10">
    <property type="entry name" value="ACP-like"/>
    <property type="match status" value="2"/>
</dbReference>
<comment type="cofactor">
    <cofactor evidence="1">
        <name>pantetheine 4'-phosphate</name>
        <dbReference type="ChEBI" id="CHEBI:47942"/>
    </cofactor>
</comment>
<dbReference type="Gene3D" id="2.30.38.10">
    <property type="entry name" value="Luciferase, Domain 3"/>
    <property type="match status" value="2"/>
</dbReference>
<evidence type="ECO:0000256" key="1">
    <source>
        <dbReference type="ARBA" id="ARBA00001957"/>
    </source>
</evidence>
<evidence type="ECO:0000259" key="5">
    <source>
        <dbReference type="PROSITE" id="PS50075"/>
    </source>
</evidence>
<dbReference type="InterPro" id="IPR006162">
    <property type="entry name" value="Ppantetheine_attach_site"/>
</dbReference>
<keyword evidence="4" id="KW-0479">Metal-binding</keyword>
<dbReference type="InterPro" id="IPR020806">
    <property type="entry name" value="PKS_PP-bd"/>
</dbReference>
<dbReference type="Pfam" id="PF00501">
    <property type="entry name" value="AMP-binding"/>
    <property type="match status" value="2"/>
</dbReference>
<keyword evidence="3" id="KW-0597">Phosphoprotein</keyword>
<reference evidence="6" key="1">
    <citation type="submission" date="2022-10" db="EMBL/GenBank/DDBJ databases">
        <title>Whole genome sequencing of three plant growth promoting bacteria isolated from Vachellia tortilis subsp. raddiana in Morocco.</title>
        <authorList>
            <person name="Hnini M."/>
            <person name="Zouagui R."/>
            <person name="Zouagui H."/>
            <person name="Chemao Elfihri M.-W."/>
            <person name="Ibrahimi A."/>
            <person name="Sbabou L."/>
            <person name="Aurag J."/>
        </authorList>
    </citation>
    <scope>NUCLEOTIDE SEQUENCE</scope>
    <source>
        <strain evidence="6">LMR678</strain>
    </source>
</reference>
<dbReference type="PANTHER" id="PTHR45527:SF1">
    <property type="entry name" value="FATTY ACID SYNTHASE"/>
    <property type="match status" value="1"/>
</dbReference>
<dbReference type="InterPro" id="IPR001242">
    <property type="entry name" value="Condensation_dom"/>
</dbReference>
<dbReference type="SUPFAM" id="SSF47336">
    <property type="entry name" value="ACP-like"/>
    <property type="match status" value="2"/>
</dbReference>
<dbReference type="PANTHER" id="PTHR45527">
    <property type="entry name" value="NONRIBOSOMAL PEPTIDE SYNTHETASE"/>
    <property type="match status" value="1"/>
</dbReference>
<evidence type="ECO:0000313" key="7">
    <source>
        <dbReference type="Proteomes" id="UP001079430"/>
    </source>
</evidence>
<dbReference type="InterPro" id="IPR025110">
    <property type="entry name" value="AMP-bd_C"/>
</dbReference>
<dbReference type="NCBIfam" id="NF003417">
    <property type="entry name" value="PRK04813.1"/>
    <property type="match status" value="2"/>
</dbReference>
<dbReference type="PROSITE" id="PS50075">
    <property type="entry name" value="CARRIER"/>
    <property type="match status" value="2"/>
</dbReference>
<evidence type="ECO:0000256" key="4">
    <source>
        <dbReference type="ARBA" id="ARBA00022723"/>
    </source>
</evidence>
<evidence type="ECO:0000256" key="3">
    <source>
        <dbReference type="ARBA" id="ARBA00022553"/>
    </source>
</evidence>
<dbReference type="InterPro" id="IPR010071">
    <property type="entry name" value="AA_adenyl_dom"/>
</dbReference>
<dbReference type="Gene3D" id="3.30.559.10">
    <property type="entry name" value="Chloramphenicol acetyltransferase-like domain"/>
    <property type="match status" value="2"/>
</dbReference>
<dbReference type="PROSITE" id="PS00455">
    <property type="entry name" value="AMP_BINDING"/>
    <property type="match status" value="2"/>
</dbReference>
<dbReference type="CDD" id="cd19544">
    <property type="entry name" value="E-C_NRPS"/>
    <property type="match status" value="1"/>
</dbReference>
<dbReference type="InterPro" id="IPR020845">
    <property type="entry name" value="AMP-binding_CS"/>
</dbReference>
<dbReference type="EMBL" id="JAPVOI010000005">
    <property type="protein sequence ID" value="MCZ4093235.1"/>
    <property type="molecule type" value="Genomic_DNA"/>
</dbReference>
<gene>
    <name evidence="6" type="ORF">O3W52_25430</name>
</gene>
<dbReference type="Gene3D" id="3.30.300.30">
    <property type="match status" value="2"/>
</dbReference>
<comment type="caution">
    <text evidence="6">The sequence shown here is derived from an EMBL/GenBank/DDBJ whole genome shotgun (WGS) entry which is preliminary data.</text>
</comment>
<dbReference type="Pfam" id="PF13193">
    <property type="entry name" value="AMP-binding_C"/>
    <property type="match status" value="2"/>
</dbReference>
<accession>A0ABT4KMQ2</accession>
<dbReference type="SMART" id="SM00823">
    <property type="entry name" value="PKS_PP"/>
    <property type="match status" value="2"/>
</dbReference>
<dbReference type="Pfam" id="PF00668">
    <property type="entry name" value="Condensation"/>
    <property type="match status" value="2"/>
</dbReference>
<dbReference type="SUPFAM" id="SSF56801">
    <property type="entry name" value="Acetyl-CoA synthetase-like"/>
    <property type="match status" value="2"/>
</dbReference>
<dbReference type="SUPFAM" id="SSF52777">
    <property type="entry name" value="CoA-dependent acyltransferases"/>
    <property type="match status" value="4"/>
</dbReference>
<name>A0ABT4KMQ2_9HYPH</name>
<proteinExistence type="predicted"/>
<dbReference type="PROSITE" id="PS00012">
    <property type="entry name" value="PHOSPHOPANTETHEINE"/>
    <property type="match status" value="1"/>
</dbReference>
<evidence type="ECO:0000256" key="2">
    <source>
        <dbReference type="ARBA" id="ARBA00022450"/>
    </source>
</evidence>
<dbReference type="InterPro" id="IPR036736">
    <property type="entry name" value="ACP-like_sf"/>
</dbReference>
<keyword evidence="2" id="KW-0596">Phosphopantetheine</keyword>
<dbReference type="InterPro" id="IPR023213">
    <property type="entry name" value="CAT-like_dom_sf"/>
</dbReference>